<evidence type="ECO:0000313" key="13">
    <source>
        <dbReference type="Proteomes" id="UP000488299"/>
    </source>
</evidence>
<feature type="signal peptide" evidence="9">
    <location>
        <begin position="1"/>
        <end position="20"/>
    </location>
</feature>
<dbReference type="SUPFAM" id="SSF56935">
    <property type="entry name" value="Porins"/>
    <property type="match status" value="1"/>
</dbReference>
<evidence type="ECO:0000256" key="2">
    <source>
        <dbReference type="ARBA" id="ARBA00022448"/>
    </source>
</evidence>
<dbReference type="Gene3D" id="2.40.170.20">
    <property type="entry name" value="TonB-dependent receptor, beta-barrel domain"/>
    <property type="match status" value="2"/>
</dbReference>
<evidence type="ECO:0000256" key="7">
    <source>
        <dbReference type="ARBA" id="ARBA00023136"/>
    </source>
</evidence>
<evidence type="ECO:0000259" key="11">
    <source>
        <dbReference type="Pfam" id="PF25183"/>
    </source>
</evidence>
<feature type="domain" description="TonB-dependent receptor plug" evidence="10">
    <location>
        <begin position="137"/>
        <end position="231"/>
    </location>
</feature>
<keyword evidence="4" id="KW-0812">Transmembrane</keyword>
<dbReference type="Pfam" id="PF07715">
    <property type="entry name" value="Plug"/>
    <property type="match status" value="1"/>
</dbReference>
<comment type="subcellular location">
    <subcellularLocation>
        <location evidence="1">Cell outer membrane</location>
        <topology evidence="1">Multi-pass membrane protein</topology>
    </subcellularLocation>
</comment>
<dbReference type="GO" id="GO:0044718">
    <property type="term" value="P:siderophore transmembrane transport"/>
    <property type="evidence" value="ECO:0007669"/>
    <property type="project" value="TreeGrafter"/>
</dbReference>
<keyword evidence="8" id="KW-0998">Cell outer membrane</keyword>
<dbReference type="Proteomes" id="UP000488299">
    <property type="component" value="Unassembled WGS sequence"/>
</dbReference>
<dbReference type="PANTHER" id="PTHR30069:SF29">
    <property type="entry name" value="HEMOGLOBIN AND HEMOGLOBIN-HAPTOGLOBIN-BINDING PROTEIN 1-RELATED"/>
    <property type="match status" value="1"/>
</dbReference>
<dbReference type="InterPro" id="IPR010917">
    <property type="entry name" value="TonB_rcpt_CS"/>
</dbReference>
<feature type="domain" description="TonB-dependent transporter Oar-like beta-barrel" evidence="11">
    <location>
        <begin position="575"/>
        <end position="1021"/>
    </location>
</feature>
<organism evidence="12 13">
    <name type="scientific">Rudanella paleaurantiibacter</name>
    <dbReference type="NCBI Taxonomy" id="2614655"/>
    <lineage>
        <taxon>Bacteria</taxon>
        <taxon>Pseudomonadati</taxon>
        <taxon>Bacteroidota</taxon>
        <taxon>Cytophagia</taxon>
        <taxon>Cytophagales</taxon>
        <taxon>Cytophagaceae</taxon>
        <taxon>Rudanella</taxon>
    </lineage>
</organism>
<dbReference type="RefSeq" id="WP_152122457.1">
    <property type="nucleotide sequence ID" value="NZ_WELI01000001.1"/>
</dbReference>
<comment type="caution">
    <text evidence="12">The sequence shown here is derived from an EMBL/GenBank/DDBJ whole genome shotgun (WGS) entry which is preliminary data.</text>
</comment>
<dbReference type="Gene3D" id="2.170.130.10">
    <property type="entry name" value="TonB-dependent receptor, plug domain"/>
    <property type="match status" value="1"/>
</dbReference>
<evidence type="ECO:0000256" key="8">
    <source>
        <dbReference type="ARBA" id="ARBA00023237"/>
    </source>
</evidence>
<reference evidence="12 13" key="1">
    <citation type="submission" date="2019-10" db="EMBL/GenBank/DDBJ databases">
        <title>Rudanella paleaurantiibacter sp. nov., isolated from sludge.</title>
        <authorList>
            <person name="Xu S.Q."/>
        </authorList>
    </citation>
    <scope>NUCLEOTIDE SEQUENCE [LARGE SCALE GENOMIC DNA]</scope>
    <source>
        <strain evidence="12 13">HX-22-17</strain>
    </source>
</reference>
<dbReference type="InterPro" id="IPR057601">
    <property type="entry name" value="Oar-like_b-barrel"/>
</dbReference>
<gene>
    <name evidence="12" type="ORF">F5984_02430</name>
</gene>
<keyword evidence="5 9" id="KW-0732">Signal</keyword>
<evidence type="ECO:0000256" key="1">
    <source>
        <dbReference type="ARBA" id="ARBA00004571"/>
    </source>
</evidence>
<dbReference type="InterPro" id="IPR036942">
    <property type="entry name" value="Beta-barrel_TonB_sf"/>
</dbReference>
<evidence type="ECO:0000256" key="4">
    <source>
        <dbReference type="ARBA" id="ARBA00022692"/>
    </source>
</evidence>
<keyword evidence="13" id="KW-1185">Reference proteome</keyword>
<keyword evidence="3" id="KW-1134">Transmembrane beta strand</keyword>
<sequence>MRKFTISWLLFSLLSFTAFAQTTDLTVSVRELARQQPLSGQVVYLANPSIGLSLSATSGPNGQVQFRALPLNGVYRVFANETDTYLESAAEGIVLRANARQSVTLLLPSRREVNLTEVQVRGRSTSRINTINAEVASQIDVRKVEELPVEGRDITRVLYRLPNVSQATGFFPEAPNVSINGANALFNNYLIDGMDNNERFLGGQKFAMPIGFVRNVNVLTNNYSVEFGNTGNGIINLTTRSGSNQATGEAFFLTRPGAVIDAQTEYPLRDLSGNQVRDGFQRYQGGFGVGGALVKNKTFYYLNAEHTTDIKDNLLTAPLLGVNETVRGTNRFTYVSGKLDQFWTDRFKSSLRFNVGQVAIGRQAGGLTGGLAFPSAANAQDRNSVLIASRNTYNTERFASETNVQYARFRWNYARPVDPNSPNVTVLDPTGQTVAVLGHPGYLFDSHESTMQFQQKFSFYRGNHTFRAGAELISSRHRLFGGGNPNGSYTVQLTAGQLTALQARNLGSNFGVNDVPADARVTGYSVELRPNSFGTTQNIVSLYAEDQIAATSRLNLTLGLRWDYDNLSKGGDSRGDFNNVAPRASFNYKLTGRSALRGGIGLFYDKILYTIYSDALQQNSTSADFKRQLQYFKERGILPANTDIDRVTFDGNLGVGTSNNAGLPFRYLQGPAASTFANQRNLPTGERRILNPNGYHNPYTLQTTLGYQYQASDKLLLYADVVYNESYNLFRTRNLNAPAAWDYNLSAQQGIARSTAVADLTRPLPILASGAGVSGATNIPGAARSVVVTETEGRSRYVALSLNMQKERMDDAYSYRLIYTLSSLKNDTEDINFRAMDANNFAAEWGPSINDRTHIINGIFNYYIGRNFVATAAALVQSGQPINRIPNGAMYRIVGANGQPLLGANGQPLTTNDLNGDGGAFGDAYVGNSDRQPGETRNSDRLPWSKVVDLSLQYQIPLGRMLGNSEGTTRRVEIRADVFNVLNTNNLSGYSNNATQSNQIQVGLRGSGIVQRNAAPPRQFQFGVRYLF</sequence>
<dbReference type="PANTHER" id="PTHR30069">
    <property type="entry name" value="TONB-DEPENDENT OUTER MEMBRANE RECEPTOR"/>
    <property type="match status" value="1"/>
</dbReference>
<keyword evidence="2" id="KW-0813">Transport</keyword>
<keyword evidence="6" id="KW-0798">TonB box</keyword>
<evidence type="ECO:0000256" key="9">
    <source>
        <dbReference type="SAM" id="SignalP"/>
    </source>
</evidence>
<dbReference type="AlphaFoldDB" id="A0A7J5U4X7"/>
<feature type="chain" id="PRO_5029681719" evidence="9">
    <location>
        <begin position="21"/>
        <end position="1028"/>
    </location>
</feature>
<proteinExistence type="predicted"/>
<dbReference type="InterPro" id="IPR039426">
    <property type="entry name" value="TonB-dep_rcpt-like"/>
</dbReference>
<dbReference type="InterPro" id="IPR012910">
    <property type="entry name" value="Plug_dom"/>
</dbReference>
<dbReference type="InterPro" id="IPR037066">
    <property type="entry name" value="Plug_dom_sf"/>
</dbReference>
<protein>
    <submittedName>
        <fullName evidence="12">TonB-dependent receptor plug domain-containing protein</fullName>
    </submittedName>
</protein>
<accession>A0A7J5U4X7</accession>
<dbReference type="EMBL" id="WELI01000001">
    <property type="protein sequence ID" value="KAB7732826.1"/>
    <property type="molecule type" value="Genomic_DNA"/>
</dbReference>
<dbReference type="GO" id="GO:0015344">
    <property type="term" value="F:siderophore uptake transmembrane transporter activity"/>
    <property type="evidence" value="ECO:0007669"/>
    <property type="project" value="TreeGrafter"/>
</dbReference>
<evidence type="ECO:0000259" key="10">
    <source>
        <dbReference type="Pfam" id="PF07715"/>
    </source>
</evidence>
<dbReference type="PROSITE" id="PS01156">
    <property type="entry name" value="TONB_DEPENDENT_REC_2"/>
    <property type="match status" value="1"/>
</dbReference>
<dbReference type="GO" id="GO:0009279">
    <property type="term" value="C:cell outer membrane"/>
    <property type="evidence" value="ECO:0007669"/>
    <property type="project" value="UniProtKB-SubCell"/>
</dbReference>
<keyword evidence="12" id="KW-0675">Receptor</keyword>
<evidence type="ECO:0000256" key="6">
    <source>
        <dbReference type="ARBA" id="ARBA00023077"/>
    </source>
</evidence>
<keyword evidence="7" id="KW-0472">Membrane</keyword>
<evidence type="ECO:0000313" key="12">
    <source>
        <dbReference type="EMBL" id="KAB7732826.1"/>
    </source>
</evidence>
<evidence type="ECO:0000256" key="3">
    <source>
        <dbReference type="ARBA" id="ARBA00022452"/>
    </source>
</evidence>
<dbReference type="Pfam" id="PF25183">
    <property type="entry name" value="OMP_b-brl_4"/>
    <property type="match status" value="2"/>
</dbReference>
<name>A0A7J5U4X7_9BACT</name>
<evidence type="ECO:0000256" key="5">
    <source>
        <dbReference type="ARBA" id="ARBA00022729"/>
    </source>
</evidence>
<feature type="domain" description="TonB-dependent transporter Oar-like beta-barrel" evidence="11">
    <location>
        <begin position="330"/>
        <end position="566"/>
    </location>
</feature>